<dbReference type="HOGENOM" id="CLU_2519729_0_0_2"/>
<accession>A0A0E3SK61</accession>
<evidence type="ECO:0000313" key="2">
    <source>
        <dbReference type="Proteomes" id="UP000033066"/>
    </source>
</evidence>
<evidence type="ECO:0000313" key="1">
    <source>
        <dbReference type="EMBL" id="AKB82121.1"/>
    </source>
</evidence>
<organism evidence="1 2">
    <name type="scientific">Methanosarcina barkeri 3</name>
    <dbReference type="NCBI Taxonomy" id="1434107"/>
    <lineage>
        <taxon>Archaea</taxon>
        <taxon>Methanobacteriati</taxon>
        <taxon>Methanobacteriota</taxon>
        <taxon>Stenosarchaea group</taxon>
        <taxon>Methanomicrobia</taxon>
        <taxon>Methanosarcinales</taxon>
        <taxon>Methanosarcinaceae</taxon>
        <taxon>Methanosarcina</taxon>
    </lineage>
</organism>
<protein>
    <submittedName>
        <fullName evidence="1">Uncharacterized protein</fullName>
    </submittedName>
</protein>
<dbReference type="KEGG" id="mbak:MSBR3_1543"/>
<sequence>MSIFIYLFYIHILNSGFETFVTSKITIPFYNFQNISRSSLFSPGQTRHTIFIKFCWKLRIILSVTNKLLSVKVNSYQLQANNTR</sequence>
<proteinExistence type="predicted"/>
<reference evidence="1" key="1">
    <citation type="submission" date="2014-07" db="EMBL/GenBank/DDBJ databases">
        <title>Methanogenic archaea and the global carbon cycle.</title>
        <authorList>
            <person name="Henriksen J.R."/>
            <person name="Luke J."/>
            <person name="Reinhart S."/>
            <person name="Benedict M.N."/>
            <person name="Youngblut N.D."/>
            <person name="Metcalf M.E."/>
            <person name="Whitaker R.J."/>
            <person name="Metcalf W.W."/>
        </authorList>
    </citation>
    <scope>NUCLEOTIDE SEQUENCE [LARGE SCALE GENOMIC DNA]</scope>
    <source>
        <strain evidence="1">3</strain>
    </source>
</reference>
<keyword evidence="2" id="KW-1185">Reference proteome</keyword>
<dbReference type="EMBL" id="CP009517">
    <property type="protein sequence ID" value="AKB82121.1"/>
    <property type="molecule type" value="Genomic_DNA"/>
</dbReference>
<dbReference type="Proteomes" id="UP000033066">
    <property type="component" value="Chromosome"/>
</dbReference>
<dbReference type="AlphaFoldDB" id="A0A0E3SK61"/>
<gene>
    <name evidence="1" type="ORF">MSBR3_1543</name>
</gene>
<name>A0A0E3SK61_METBA</name>